<dbReference type="STRING" id="319970.RV00_GL000353"/>
<protein>
    <recommendedName>
        <fullName evidence="3">DUF4828 domain-containing protein</fullName>
    </recommendedName>
</protein>
<sequence length="126" mass="14335">MRLKWPFFLTSLGIAAAGAKLVRRHETQELNSLYVGSWEFSHPREKRLHTITIYPDLSIILDGSAIIYQLIELSEQKLAIQDQFGYHLIIKTKNGTPDTLYDELDDISLTLVPTTLNPPKKGVPMQ</sequence>
<reference evidence="1 2" key="1">
    <citation type="submission" date="2014-12" db="EMBL/GenBank/DDBJ databases">
        <title>Draft genome sequences of 29 type strains of Enterococci.</title>
        <authorList>
            <person name="Zhong Z."/>
            <person name="Sun Z."/>
            <person name="Liu W."/>
            <person name="Zhang W."/>
            <person name="Zhang H."/>
        </authorList>
    </citation>
    <scope>NUCLEOTIDE SEQUENCE [LARGE SCALE GENOMIC DNA]</scope>
    <source>
        <strain evidence="1 2">DSM 22802</strain>
    </source>
</reference>
<evidence type="ECO:0000313" key="2">
    <source>
        <dbReference type="Proteomes" id="UP000183700"/>
    </source>
</evidence>
<gene>
    <name evidence="1" type="ORF">RV00_GL000353</name>
</gene>
<dbReference type="EMBL" id="JXKM01000001">
    <property type="protein sequence ID" value="OJG37396.1"/>
    <property type="molecule type" value="Genomic_DNA"/>
</dbReference>
<evidence type="ECO:0008006" key="3">
    <source>
        <dbReference type="Google" id="ProtNLM"/>
    </source>
</evidence>
<accession>A0A1L8SZG3</accession>
<comment type="caution">
    <text evidence="1">The sequence shown here is derived from an EMBL/GenBank/DDBJ whole genome shotgun (WGS) entry which is preliminary data.</text>
</comment>
<evidence type="ECO:0000313" key="1">
    <source>
        <dbReference type="EMBL" id="OJG37396.1"/>
    </source>
</evidence>
<dbReference type="AlphaFoldDB" id="A0A1L8SZG3"/>
<keyword evidence="2" id="KW-1185">Reference proteome</keyword>
<dbReference type="InterPro" id="IPR032254">
    <property type="entry name" value="DUF4828"/>
</dbReference>
<dbReference type="OrthoDB" id="2246468at2"/>
<dbReference type="Proteomes" id="UP000183700">
    <property type="component" value="Unassembled WGS sequence"/>
</dbReference>
<name>A0A1L8SZG3_9ENTE</name>
<dbReference type="RefSeq" id="WP_071860886.1">
    <property type="nucleotide sequence ID" value="NZ_DAMDHA010000001.1"/>
</dbReference>
<organism evidence="1 2">
    <name type="scientific">Enterococcus devriesei</name>
    <dbReference type="NCBI Taxonomy" id="319970"/>
    <lineage>
        <taxon>Bacteria</taxon>
        <taxon>Bacillati</taxon>
        <taxon>Bacillota</taxon>
        <taxon>Bacilli</taxon>
        <taxon>Lactobacillales</taxon>
        <taxon>Enterococcaceae</taxon>
        <taxon>Enterococcus</taxon>
    </lineage>
</organism>
<proteinExistence type="predicted"/>
<dbReference type="Pfam" id="PF16110">
    <property type="entry name" value="DUF4828"/>
    <property type="match status" value="1"/>
</dbReference>